<keyword evidence="3" id="KW-1185">Reference proteome</keyword>
<dbReference type="CDD" id="cd20753">
    <property type="entry name" value="cyt_P460_Mc-like"/>
    <property type="match status" value="1"/>
</dbReference>
<dbReference type="AlphaFoldDB" id="A0A5B2VB60"/>
<dbReference type="OrthoDB" id="511546at2"/>
<evidence type="ECO:0000259" key="1">
    <source>
        <dbReference type="Pfam" id="PF16694"/>
    </source>
</evidence>
<comment type="caution">
    <text evidence="2">The sequence shown here is derived from an EMBL/GenBank/DDBJ whole genome shotgun (WGS) entry which is preliminary data.</text>
</comment>
<reference evidence="2 3" key="1">
    <citation type="submission" date="2019-09" db="EMBL/GenBank/DDBJ databases">
        <title>Salinarimonas rosea gen. nov., sp. nov., a new member of the a-2 subgroup of the Proteobacteria.</title>
        <authorList>
            <person name="Liu J."/>
        </authorList>
    </citation>
    <scope>NUCLEOTIDE SEQUENCE [LARGE SCALE GENOMIC DNA]</scope>
    <source>
        <strain evidence="2 3">BN140002</strain>
    </source>
</reference>
<dbReference type="EMBL" id="VUOA01000034">
    <property type="protein sequence ID" value="KAA2235680.1"/>
    <property type="molecule type" value="Genomic_DNA"/>
</dbReference>
<organism evidence="2 3">
    <name type="scientific">Salinarimonas soli</name>
    <dbReference type="NCBI Taxonomy" id="1638099"/>
    <lineage>
        <taxon>Bacteria</taxon>
        <taxon>Pseudomonadati</taxon>
        <taxon>Pseudomonadota</taxon>
        <taxon>Alphaproteobacteria</taxon>
        <taxon>Hyphomicrobiales</taxon>
        <taxon>Salinarimonadaceae</taxon>
        <taxon>Salinarimonas</taxon>
    </lineage>
</organism>
<evidence type="ECO:0000313" key="2">
    <source>
        <dbReference type="EMBL" id="KAA2235680.1"/>
    </source>
</evidence>
<dbReference type="Gene3D" id="3.50.70.20">
    <property type="entry name" value="Cytochrome P460"/>
    <property type="match status" value="1"/>
</dbReference>
<gene>
    <name evidence="2" type="ORF">F0L46_19280</name>
</gene>
<feature type="domain" description="Cytochrome P460" evidence="1">
    <location>
        <begin position="48"/>
        <end position="176"/>
    </location>
</feature>
<protein>
    <submittedName>
        <fullName evidence="2">Cytochrome P460</fullName>
    </submittedName>
</protein>
<reference evidence="2 3" key="2">
    <citation type="submission" date="2019-09" db="EMBL/GenBank/DDBJ databases">
        <authorList>
            <person name="Jin C."/>
        </authorList>
    </citation>
    <scope>NUCLEOTIDE SEQUENCE [LARGE SCALE GENOMIC DNA]</scope>
    <source>
        <strain evidence="2 3">BN140002</strain>
    </source>
</reference>
<dbReference type="InterPro" id="IPR038142">
    <property type="entry name" value="Cytochrome_P460_sp"/>
</dbReference>
<name>A0A5B2VB60_9HYPH</name>
<dbReference type="Proteomes" id="UP000323142">
    <property type="component" value="Unassembled WGS sequence"/>
</dbReference>
<proteinExistence type="predicted"/>
<evidence type="ECO:0000313" key="3">
    <source>
        <dbReference type="Proteomes" id="UP000323142"/>
    </source>
</evidence>
<dbReference type="InterPro" id="IPR032033">
    <property type="entry name" value="Cytochrome_P460"/>
</dbReference>
<dbReference type="Pfam" id="PF16694">
    <property type="entry name" value="Cytochrome_P460"/>
    <property type="match status" value="1"/>
</dbReference>
<accession>A0A5B2VB60</accession>
<sequence>MPDIPAFHRHLAVLPVGLAVLAGLAIASVSASERAQDDTTPRAAMTLPAEYRDWSLIAVAREEGKLDDVRAILGNAAAIQAARTGTLPYPDGSIIVRLAWSFDRLPESEQAFGQLQSFTSGHPKNGVQVMVKDTVRFAESEGWGYAQFNEGRIANEAVNGTCLPCHQIVKNRDFVFNRYAR</sequence>